<protein>
    <submittedName>
        <fullName evidence="1">Uncharacterized protein</fullName>
    </submittedName>
</protein>
<dbReference type="HOGENOM" id="CLU_2588883_0_0_6"/>
<accession>Q5H2Z5</accession>
<dbReference type="AlphaFoldDB" id="Q5H2Z5"/>
<dbReference type="EMBL" id="AE013598">
    <property type="protein sequence ID" value="AAW74676.1"/>
    <property type="molecule type" value="Genomic_DNA"/>
</dbReference>
<keyword evidence="2" id="KW-1185">Reference proteome</keyword>
<dbReference type="KEGG" id="xoo:XOO1422"/>
<reference evidence="1 2" key="1">
    <citation type="journal article" date="2005" name="Nucleic Acids Res.">
        <title>The genome sequence of Xanthomonas oryzae pathovar oryzae KACC10331, the bacterial blight pathogen of rice.</title>
        <authorList>
            <person name="Lee B.M."/>
            <person name="Park Y.J."/>
            <person name="Park D.S."/>
            <person name="Kang H.W."/>
            <person name="Kim J.G."/>
            <person name="Song E.S."/>
            <person name="Park I.C."/>
            <person name="Yoon U.H."/>
            <person name="Hahn J.H."/>
            <person name="Koo B.S."/>
            <person name="Lee G.B."/>
            <person name="Kim H."/>
            <person name="Park H.S."/>
            <person name="Yoon K.O."/>
            <person name="Kim J.H."/>
            <person name="Jung C.H."/>
            <person name="Koh N.H."/>
            <person name="Seo J.S."/>
            <person name="Go S.J."/>
        </authorList>
    </citation>
    <scope>NUCLEOTIDE SEQUENCE [LARGE SCALE GENOMIC DNA]</scope>
    <source>
        <strain evidence="2">KACC10331 / KXO85</strain>
    </source>
</reference>
<name>Q5H2Z5_XANOR</name>
<sequence length="80" mass="8873">MEINGTFYSLRNAGRLRLLGQGHALHHSYEARARLRAGASQRGGESDEAARERASRDVYCYFDNDTKAHAPFDARSTSGT</sequence>
<dbReference type="STRING" id="291331.XOO1422"/>
<dbReference type="Proteomes" id="UP000006735">
    <property type="component" value="Chromosome"/>
</dbReference>
<evidence type="ECO:0000313" key="1">
    <source>
        <dbReference type="EMBL" id="AAW74676.1"/>
    </source>
</evidence>
<proteinExistence type="predicted"/>
<organism evidence="1 2">
    <name type="scientific">Xanthomonas oryzae pv. oryzae (strain KACC10331 / KXO85)</name>
    <dbReference type="NCBI Taxonomy" id="291331"/>
    <lineage>
        <taxon>Bacteria</taxon>
        <taxon>Pseudomonadati</taxon>
        <taxon>Pseudomonadota</taxon>
        <taxon>Gammaproteobacteria</taxon>
        <taxon>Lysobacterales</taxon>
        <taxon>Lysobacteraceae</taxon>
        <taxon>Xanthomonas</taxon>
    </lineage>
</organism>
<gene>
    <name evidence="1" type="ordered locus">XOO1422</name>
</gene>
<evidence type="ECO:0000313" key="2">
    <source>
        <dbReference type="Proteomes" id="UP000006735"/>
    </source>
</evidence>